<comment type="caution">
    <text evidence="2">The sequence shown here is derived from an EMBL/GenBank/DDBJ whole genome shotgun (WGS) entry which is preliminary data.</text>
</comment>
<protein>
    <submittedName>
        <fullName evidence="2">Uncharacterized protein</fullName>
    </submittedName>
</protein>
<gene>
    <name evidence="2" type="ORF">A0H81_11155</name>
</gene>
<dbReference type="STRING" id="5627.A0A1C7LVB3"/>
<sequence length="348" mass="37352">MASSVSTTASLTLAEPGMAMETAGGARPQADPLPSKRGEIGYVEGLHNAIEQPEANTSTFTLPARHPADRDASSSITTSGDRTATSPTSTHTSTPANADTPHASSDPSDSIHSISKHRLILFLTPKKIPTIGAWVVIIQRMQKDISNNGNVSSISQSSSQIFVHVAFGIATLAELVFVERCIFRLRAERYGYLHPGEVLPTSRRRAPDHAVGMGFAPWNRPSLPTYAAAIAQSGVGTGDVEDNAIAVPPPPAYGNTRGSTLLLAGFMTDALRSQRVRNSAATVLSRNTVMTEEDRPKSYMSQDPEWDERGRKRGPGAKLKSSDFFKVLAVTGHFSVQESFDVSRSTNH</sequence>
<feature type="compositionally biased region" description="Polar residues" evidence="1">
    <location>
        <begin position="73"/>
        <end position="82"/>
    </location>
</feature>
<accession>A0A1C7LVB3</accession>
<feature type="region of interest" description="Disordered" evidence="1">
    <location>
        <begin position="289"/>
        <end position="317"/>
    </location>
</feature>
<dbReference type="Proteomes" id="UP000092993">
    <property type="component" value="Unassembled WGS sequence"/>
</dbReference>
<organism evidence="2 3">
    <name type="scientific">Grifola frondosa</name>
    <name type="common">Maitake</name>
    <name type="synonym">Polyporus frondosus</name>
    <dbReference type="NCBI Taxonomy" id="5627"/>
    <lineage>
        <taxon>Eukaryota</taxon>
        <taxon>Fungi</taxon>
        <taxon>Dikarya</taxon>
        <taxon>Basidiomycota</taxon>
        <taxon>Agaricomycotina</taxon>
        <taxon>Agaricomycetes</taxon>
        <taxon>Polyporales</taxon>
        <taxon>Grifolaceae</taxon>
        <taxon>Grifola</taxon>
    </lineage>
</organism>
<feature type="compositionally biased region" description="Low complexity" evidence="1">
    <location>
        <begin position="1"/>
        <end position="14"/>
    </location>
</feature>
<evidence type="ECO:0000313" key="2">
    <source>
        <dbReference type="EMBL" id="OBZ68701.1"/>
    </source>
</evidence>
<dbReference type="AlphaFoldDB" id="A0A1C7LVB3"/>
<evidence type="ECO:0000256" key="1">
    <source>
        <dbReference type="SAM" id="MobiDB-lite"/>
    </source>
</evidence>
<evidence type="ECO:0000313" key="3">
    <source>
        <dbReference type="Proteomes" id="UP000092993"/>
    </source>
</evidence>
<name>A0A1C7LVB3_GRIFR</name>
<dbReference type="OrthoDB" id="2596855at2759"/>
<proteinExistence type="predicted"/>
<keyword evidence="3" id="KW-1185">Reference proteome</keyword>
<dbReference type="OMA" id="FAPWNRP"/>
<feature type="compositionally biased region" description="Low complexity" evidence="1">
    <location>
        <begin position="83"/>
        <end position="110"/>
    </location>
</feature>
<dbReference type="EMBL" id="LUGG01000019">
    <property type="protein sequence ID" value="OBZ68701.1"/>
    <property type="molecule type" value="Genomic_DNA"/>
</dbReference>
<reference evidence="2 3" key="1">
    <citation type="submission" date="2016-03" db="EMBL/GenBank/DDBJ databases">
        <title>Whole genome sequencing of Grifola frondosa 9006-11.</title>
        <authorList>
            <person name="Min B."/>
            <person name="Park H."/>
            <person name="Kim J.-G."/>
            <person name="Cho H."/>
            <person name="Oh Y.-L."/>
            <person name="Kong W.-S."/>
            <person name="Choi I.-G."/>
        </authorList>
    </citation>
    <scope>NUCLEOTIDE SEQUENCE [LARGE SCALE GENOMIC DNA]</scope>
    <source>
        <strain evidence="2 3">9006-11</strain>
    </source>
</reference>
<feature type="region of interest" description="Disordered" evidence="1">
    <location>
        <begin position="1"/>
        <end position="110"/>
    </location>
</feature>